<dbReference type="InterPro" id="IPR027631">
    <property type="entry name" value="Mono_FeFe_hydrog"/>
</dbReference>
<sequence>MAVTNNAMLIRRELMTRLAKMLNEGTIEKEIDRIPIEMRPRHSETSRCCIHKDRAVIKYKLMALLGFNIEDEEDELTPLSEYARMALEREKLTDTMLTVVDEACSSCVKANYVVTNMCRGCVARPCTMNCNKDAIVFVNGQAVIESSKCVNCGLCQKVCPFHAIIYQPVPCEESCPVGATSKDEHGIEHINKEKCINCGKCVVACPFGAVMEKTHFAELYQGFKSDKKVVAMVAPAIAGQFKVPMEKIVGALKEIGFDDVVEVALGADITTQNESAEFLERMDEGAPFMTTSCCPSYVNLVDKHIPELKPFVSHTKSPMYYTAEVARQKYPNGVLVMVAPCTGKRHEAFYDPNVDLVLSFEEFGALMVAHGVEITSTEPESINMEITNVARGFGYSGGVTNAVKAYAPTANIEPLVVNGIDKAQIRALKQLPKSCSGNFVEVMSCEGGCVGGCNVIANPKIALRQIDELMKRSKVK</sequence>
<dbReference type="PROSITE" id="PS00198">
    <property type="entry name" value="4FE4S_FER_1"/>
    <property type="match status" value="2"/>
</dbReference>
<dbReference type="Gene3D" id="3.40.950.10">
    <property type="entry name" value="Fe-only Hydrogenase (Larger Subunit), Chain L, domain 3"/>
    <property type="match status" value="1"/>
</dbReference>
<gene>
    <name evidence="5" type="ORF">CLV25_10866</name>
</gene>
<dbReference type="AlphaFoldDB" id="A0A4R2EFG4"/>
<dbReference type="OrthoDB" id="9798098at2"/>
<name>A0A4R2EFG4_9BACT</name>
<dbReference type="EMBL" id="SLWB01000008">
    <property type="protein sequence ID" value="TCN66727.1"/>
    <property type="molecule type" value="Genomic_DNA"/>
</dbReference>
<proteinExistence type="predicted"/>
<evidence type="ECO:0000259" key="4">
    <source>
        <dbReference type="PROSITE" id="PS51379"/>
    </source>
</evidence>
<dbReference type="Proteomes" id="UP000294830">
    <property type="component" value="Unassembled WGS sequence"/>
</dbReference>
<dbReference type="SUPFAM" id="SSF53920">
    <property type="entry name" value="Fe-only hydrogenase"/>
    <property type="match status" value="1"/>
</dbReference>
<dbReference type="GO" id="GO:0046872">
    <property type="term" value="F:metal ion binding"/>
    <property type="evidence" value="ECO:0007669"/>
    <property type="project" value="UniProtKB-KW"/>
</dbReference>
<feature type="domain" description="4Fe-4S ferredoxin-type" evidence="4">
    <location>
        <begin position="140"/>
        <end position="169"/>
    </location>
</feature>
<dbReference type="InterPro" id="IPR017900">
    <property type="entry name" value="4Fe4S_Fe_S_CS"/>
</dbReference>
<accession>A0A4R2EFG4</accession>
<dbReference type="PANTHER" id="PTHR11615">
    <property type="entry name" value="NITRATE, FORMATE, IRON DEHYDROGENASE"/>
    <property type="match status" value="1"/>
</dbReference>
<dbReference type="SUPFAM" id="SSF54862">
    <property type="entry name" value="4Fe-4S ferredoxins"/>
    <property type="match status" value="1"/>
</dbReference>
<evidence type="ECO:0000256" key="2">
    <source>
        <dbReference type="ARBA" id="ARBA00023004"/>
    </source>
</evidence>
<dbReference type="GO" id="GO:0051536">
    <property type="term" value="F:iron-sulfur cluster binding"/>
    <property type="evidence" value="ECO:0007669"/>
    <property type="project" value="UniProtKB-KW"/>
</dbReference>
<protein>
    <submittedName>
        <fullName evidence="5">[FeFe] hydrogenase (Group B1/B3)</fullName>
    </submittedName>
</protein>
<keyword evidence="2" id="KW-0408">Iron</keyword>
<evidence type="ECO:0000256" key="1">
    <source>
        <dbReference type="ARBA" id="ARBA00022723"/>
    </source>
</evidence>
<keyword evidence="1" id="KW-0479">Metal-binding</keyword>
<dbReference type="InterPro" id="IPR050340">
    <property type="entry name" value="Cytosolic_Fe-S_CAF"/>
</dbReference>
<evidence type="ECO:0000313" key="5">
    <source>
        <dbReference type="EMBL" id="TCN66727.1"/>
    </source>
</evidence>
<organism evidence="5 6">
    <name type="scientific">Acetobacteroides hydrogenigenes</name>
    <dbReference type="NCBI Taxonomy" id="979970"/>
    <lineage>
        <taxon>Bacteria</taxon>
        <taxon>Pseudomonadati</taxon>
        <taxon>Bacteroidota</taxon>
        <taxon>Bacteroidia</taxon>
        <taxon>Bacteroidales</taxon>
        <taxon>Rikenellaceae</taxon>
        <taxon>Acetobacteroides</taxon>
    </lineage>
</organism>
<dbReference type="Gene3D" id="3.30.70.20">
    <property type="match status" value="2"/>
</dbReference>
<dbReference type="InterPro" id="IPR017896">
    <property type="entry name" value="4Fe4S_Fe-S-bd"/>
</dbReference>
<feature type="domain" description="4Fe-4S ferredoxin-type" evidence="4">
    <location>
        <begin position="186"/>
        <end position="215"/>
    </location>
</feature>
<dbReference type="NCBIfam" id="TIGR04105">
    <property type="entry name" value="FeFe_hydrog_B1"/>
    <property type="match status" value="1"/>
</dbReference>
<dbReference type="InterPro" id="IPR009016">
    <property type="entry name" value="Fe_hydrogenase"/>
</dbReference>
<comment type="caution">
    <text evidence="5">The sequence shown here is derived from an EMBL/GenBank/DDBJ whole genome shotgun (WGS) entry which is preliminary data.</text>
</comment>
<keyword evidence="3" id="KW-0411">Iron-sulfur</keyword>
<keyword evidence="6" id="KW-1185">Reference proteome</keyword>
<evidence type="ECO:0000256" key="3">
    <source>
        <dbReference type="ARBA" id="ARBA00023014"/>
    </source>
</evidence>
<dbReference type="Pfam" id="PF02906">
    <property type="entry name" value="Fe_hyd_lg_C"/>
    <property type="match status" value="1"/>
</dbReference>
<reference evidence="5 6" key="1">
    <citation type="submission" date="2019-03" db="EMBL/GenBank/DDBJ databases">
        <title>Genomic Encyclopedia of Archaeal and Bacterial Type Strains, Phase II (KMG-II): from individual species to whole genera.</title>
        <authorList>
            <person name="Goeker M."/>
        </authorList>
    </citation>
    <scope>NUCLEOTIDE SEQUENCE [LARGE SCALE GENOMIC DNA]</scope>
    <source>
        <strain evidence="5 6">RL-C</strain>
    </source>
</reference>
<dbReference type="RefSeq" id="WP_131839423.1">
    <property type="nucleotide sequence ID" value="NZ_SLWB01000008.1"/>
</dbReference>
<dbReference type="Pfam" id="PF00037">
    <property type="entry name" value="Fer4"/>
    <property type="match status" value="2"/>
</dbReference>
<dbReference type="PROSITE" id="PS51379">
    <property type="entry name" value="4FE4S_FER_2"/>
    <property type="match status" value="2"/>
</dbReference>
<evidence type="ECO:0000313" key="6">
    <source>
        <dbReference type="Proteomes" id="UP000294830"/>
    </source>
</evidence>
<dbReference type="InterPro" id="IPR004108">
    <property type="entry name" value="Fe_hydrogenase_lsu_C"/>
</dbReference>